<dbReference type="AlphaFoldDB" id="A0A3D9H4L9"/>
<feature type="transmembrane region" description="Helical" evidence="11">
    <location>
        <begin position="380"/>
        <end position="401"/>
    </location>
</feature>
<dbReference type="SUPFAM" id="SSF54631">
    <property type="entry name" value="CBS-domain pair"/>
    <property type="match status" value="1"/>
</dbReference>
<keyword evidence="14" id="KW-1185">Reference proteome</keyword>
<evidence type="ECO:0000256" key="2">
    <source>
        <dbReference type="ARBA" id="ARBA00022448"/>
    </source>
</evidence>
<dbReference type="InterPro" id="IPR001807">
    <property type="entry name" value="ClC"/>
</dbReference>
<dbReference type="Pfam" id="PF00571">
    <property type="entry name" value="CBS"/>
    <property type="match status" value="1"/>
</dbReference>
<feature type="transmembrane region" description="Helical" evidence="11">
    <location>
        <begin position="12"/>
        <end position="33"/>
    </location>
</feature>
<dbReference type="InterPro" id="IPR050368">
    <property type="entry name" value="ClC-type_chloride_channel"/>
</dbReference>
<dbReference type="GO" id="GO:0034707">
    <property type="term" value="C:chloride channel complex"/>
    <property type="evidence" value="ECO:0007669"/>
    <property type="project" value="UniProtKB-KW"/>
</dbReference>
<dbReference type="Proteomes" id="UP000256980">
    <property type="component" value="Unassembled WGS sequence"/>
</dbReference>
<feature type="transmembrane region" description="Helical" evidence="11">
    <location>
        <begin position="152"/>
        <end position="179"/>
    </location>
</feature>
<feature type="transmembrane region" description="Helical" evidence="11">
    <location>
        <begin position="263"/>
        <end position="280"/>
    </location>
</feature>
<dbReference type="SUPFAM" id="SSF81340">
    <property type="entry name" value="Clc chloride channel"/>
    <property type="match status" value="1"/>
</dbReference>
<evidence type="ECO:0000256" key="6">
    <source>
        <dbReference type="ARBA" id="ARBA00023136"/>
    </source>
</evidence>
<comment type="caution">
    <text evidence="13">The sequence shown here is derived from an EMBL/GenBank/DDBJ whole genome shotgun (WGS) entry which is preliminary data.</text>
</comment>
<keyword evidence="3 11" id="KW-0812">Transmembrane</keyword>
<dbReference type="InterPro" id="IPR000644">
    <property type="entry name" value="CBS_dom"/>
</dbReference>
<dbReference type="EMBL" id="QRDV01000003">
    <property type="protein sequence ID" value="RED44463.1"/>
    <property type="molecule type" value="Genomic_DNA"/>
</dbReference>
<evidence type="ECO:0000256" key="5">
    <source>
        <dbReference type="ARBA" id="ARBA00023065"/>
    </source>
</evidence>
<name>A0A3D9H4L9_9FLAO</name>
<keyword evidence="6 11" id="KW-0472">Membrane</keyword>
<feature type="transmembrane region" description="Helical" evidence="11">
    <location>
        <begin position="53"/>
        <end position="72"/>
    </location>
</feature>
<keyword evidence="7" id="KW-0869">Chloride channel</keyword>
<evidence type="ECO:0000256" key="1">
    <source>
        <dbReference type="ARBA" id="ARBA00004141"/>
    </source>
</evidence>
<evidence type="ECO:0000313" key="13">
    <source>
        <dbReference type="EMBL" id="RED44463.1"/>
    </source>
</evidence>
<dbReference type="CDD" id="cd02205">
    <property type="entry name" value="CBS_pair_SF"/>
    <property type="match status" value="1"/>
</dbReference>
<sequence>MRYKYISQKNFVYILSIAVGLLTGIAAVTLKNITYTIQSALEKGIIFSQNQLYFILPVIGLFLVYLFTKYIFKKALNPSIPPFIKRAIPSLLYSLLRQKGLLSYKLIYHPLITAPLTVGFGGSVGLLGPAITSGSALSSNLSRVLHVDKKTRTLLIACATAAAVASMFKSPIAAIVFAVEIFSLDLTFASLLPLLIASISSVLTSYFFLGDELLFNFNVTEKFNPRDTAFFMILGLATGIASIYFTKMYFAIYAFFDRFKTKFIKLLVGGIAIGIMLYFIPPLHGEGLSFTKDLFEGNYLHALGSNPFDKYIDNIWVVIVLLIGFTIFKAIAMTTTFAAGGVGGVIVPTMVMGSALGNVVAKIINNIGLGHQVSEANFTLIGMAGLIAGVIHAPLTAIFLIAEITGGYILFLPLMITVAISYMITKNYMEHTIYTRELAERGDLLTHDKDQSVLTMMQLDSVIEKDFILLNPEMTLGDMLHKAVAKSSRNLFPVVDGYQRLVGIILLDDIRTVMFDQSLYNTTSVETFMHNPPDFINYEKDDMKTVMKKFQDSGAWNLPVIKDNCYYGFVSKSKLLTAYRNELINFTS</sequence>
<dbReference type="PANTHER" id="PTHR43427">
    <property type="entry name" value="CHLORIDE CHANNEL PROTEIN CLC-E"/>
    <property type="match status" value="1"/>
</dbReference>
<dbReference type="InterPro" id="IPR046342">
    <property type="entry name" value="CBS_dom_sf"/>
</dbReference>
<dbReference type="Gene3D" id="1.10.3080.10">
    <property type="entry name" value="Clc chloride channel"/>
    <property type="match status" value="1"/>
</dbReference>
<keyword evidence="9" id="KW-0407">Ion channel</keyword>
<dbReference type="PRINTS" id="PR00762">
    <property type="entry name" value="CLCHANNEL"/>
</dbReference>
<evidence type="ECO:0000256" key="9">
    <source>
        <dbReference type="ARBA" id="ARBA00023303"/>
    </source>
</evidence>
<reference evidence="13 14" key="1">
    <citation type="submission" date="2018-07" db="EMBL/GenBank/DDBJ databases">
        <title>Genomic Encyclopedia of Type Strains, Phase III (KMG-III): the genomes of soil and plant-associated and newly described type strains.</title>
        <authorList>
            <person name="Whitman W."/>
        </authorList>
    </citation>
    <scope>NUCLEOTIDE SEQUENCE [LARGE SCALE GENOMIC DNA]</scope>
    <source>
        <strain evidence="13 14">CECT 7946</strain>
    </source>
</reference>
<evidence type="ECO:0000256" key="3">
    <source>
        <dbReference type="ARBA" id="ARBA00022692"/>
    </source>
</evidence>
<keyword evidence="5" id="KW-0406">Ion transport</keyword>
<evidence type="ECO:0000256" key="4">
    <source>
        <dbReference type="ARBA" id="ARBA00022989"/>
    </source>
</evidence>
<proteinExistence type="predicted"/>
<evidence type="ECO:0000256" key="8">
    <source>
        <dbReference type="ARBA" id="ARBA00023214"/>
    </source>
</evidence>
<dbReference type="PROSITE" id="PS51371">
    <property type="entry name" value="CBS"/>
    <property type="match status" value="1"/>
</dbReference>
<feature type="transmembrane region" description="Helical" evidence="11">
    <location>
        <begin position="339"/>
        <end position="360"/>
    </location>
</feature>
<dbReference type="Pfam" id="PF00654">
    <property type="entry name" value="Voltage_CLC"/>
    <property type="match status" value="1"/>
</dbReference>
<accession>A0A3D9H4L9</accession>
<feature type="transmembrane region" description="Helical" evidence="11">
    <location>
        <begin position="408"/>
        <end position="425"/>
    </location>
</feature>
<keyword evidence="4 11" id="KW-1133">Transmembrane helix</keyword>
<evidence type="ECO:0000256" key="11">
    <source>
        <dbReference type="SAM" id="Phobius"/>
    </source>
</evidence>
<evidence type="ECO:0000256" key="10">
    <source>
        <dbReference type="PROSITE-ProRule" id="PRU00703"/>
    </source>
</evidence>
<gene>
    <name evidence="13" type="ORF">DFQ10_103147</name>
</gene>
<keyword evidence="2" id="KW-0813">Transport</keyword>
<evidence type="ECO:0000256" key="7">
    <source>
        <dbReference type="ARBA" id="ARBA00023173"/>
    </source>
</evidence>
<organism evidence="13 14">
    <name type="scientific">Winogradskyella eximia</name>
    <dbReference type="NCBI Taxonomy" id="262006"/>
    <lineage>
        <taxon>Bacteria</taxon>
        <taxon>Pseudomonadati</taxon>
        <taxon>Bacteroidota</taxon>
        <taxon>Flavobacteriia</taxon>
        <taxon>Flavobacteriales</taxon>
        <taxon>Flavobacteriaceae</taxon>
        <taxon>Winogradskyella</taxon>
    </lineage>
</organism>
<dbReference type="Gene3D" id="3.10.580.10">
    <property type="entry name" value="CBS-domain"/>
    <property type="match status" value="1"/>
</dbReference>
<feature type="transmembrane region" description="Helical" evidence="11">
    <location>
        <begin position="186"/>
        <end position="209"/>
    </location>
</feature>
<protein>
    <submittedName>
        <fullName evidence="13">CIC family chloride channel protein</fullName>
    </submittedName>
</protein>
<dbReference type="CDD" id="cd00400">
    <property type="entry name" value="Voltage_gated_ClC"/>
    <property type="match status" value="1"/>
</dbReference>
<dbReference type="InterPro" id="IPR014743">
    <property type="entry name" value="Cl-channel_core"/>
</dbReference>
<comment type="subcellular location">
    <subcellularLocation>
        <location evidence="1">Membrane</location>
        <topology evidence="1">Multi-pass membrane protein</topology>
    </subcellularLocation>
</comment>
<dbReference type="PANTHER" id="PTHR43427:SF6">
    <property type="entry name" value="CHLORIDE CHANNEL PROTEIN CLC-E"/>
    <property type="match status" value="1"/>
</dbReference>
<feature type="domain" description="CBS" evidence="12">
    <location>
        <begin position="463"/>
        <end position="523"/>
    </location>
</feature>
<keyword evidence="8" id="KW-0868">Chloride</keyword>
<dbReference type="GO" id="GO:0005254">
    <property type="term" value="F:chloride channel activity"/>
    <property type="evidence" value="ECO:0007669"/>
    <property type="project" value="UniProtKB-KW"/>
</dbReference>
<feature type="transmembrane region" description="Helical" evidence="11">
    <location>
        <begin position="229"/>
        <end position="256"/>
    </location>
</feature>
<evidence type="ECO:0000313" key="14">
    <source>
        <dbReference type="Proteomes" id="UP000256980"/>
    </source>
</evidence>
<feature type="transmembrane region" description="Helical" evidence="11">
    <location>
        <begin position="315"/>
        <end position="332"/>
    </location>
</feature>
<keyword evidence="10" id="KW-0129">CBS domain</keyword>
<feature type="transmembrane region" description="Helical" evidence="11">
    <location>
        <begin position="106"/>
        <end position="132"/>
    </location>
</feature>
<evidence type="ECO:0000259" key="12">
    <source>
        <dbReference type="PROSITE" id="PS51371"/>
    </source>
</evidence>